<comment type="caution">
    <text evidence="1">The sequence shown here is derived from an EMBL/GenBank/DDBJ whole genome shotgun (WGS) entry which is preliminary data.</text>
</comment>
<gene>
    <name evidence="1" type="ORF">H8S17_04895</name>
</gene>
<dbReference type="GO" id="GO:0005829">
    <property type="term" value="C:cytosol"/>
    <property type="evidence" value="ECO:0007669"/>
    <property type="project" value="TreeGrafter"/>
</dbReference>
<reference evidence="1" key="1">
    <citation type="submission" date="2020-08" db="EMBL/GenBank/DDBJ databases">
        <title>Genome public.</title>
        <authorList>
            <person name="Liu C."/>
            <person name="Sun Q."/>
        </authorList>
    </citation>
    <scope>NUCLEOTIDE SEQUENCE</scope>
    <source>
        <strain evidence="1">BX1005</strain>
    </source>
</reference>
<dbReference type="AlphaFoldDB" id="A0A923RSD5"/>
<protein>
    <submittedName>
        <fullName evidence="1">HAD family phosphatase</fullName>
    </submittedName>
</protein>
<dbReference type="GO" id="GO:0016791">
    <property type="term" value="F:phosphatase activity"/>
    <property type="evidence" value="ECO:0007669"/>
    <property type="project" value="UniProtKB-ARBA"/>
</dbReference>
<dbReference type="NCBIfam" id="TIGR00099">
    <property type="entry name" value="Cof-subfamily"/>
    <property type="match status" value="1"/>
</dbReference>
<dbReference type="CDD" id="cd07516">
    <property type="entry name" value="HAD_Pase"/>
    <property type="match status" value="1"/>
</dbReference>
<evidence type="ECO:0000313" key="1">
    <source>
        <dbReference type="EMBL" id="MBC5713556.1"/>
    </source>
</evidence>
<dbReference type="SUPFAM" id="SSF56784">
    <property type="entry name" value="HAD-like"/>
    <property type="match status" value="1"/>
</dbReference>
<dbReference type="NCBIfam" id="TIGR01484">
    <property type="entry name" value="HAD-SF-IIB"/>
    <property type="match status" value="1"/>
</dbReference>
<name>A0A923RSD5_9FIRM</name>
<proteinExistence type="predicted"/>
<dbReference type="Pfam" id="PF08282">
    <property type="entry name" value="Hydrolase_3"/>
    <property type="match status" value="1"/>
</dbReference>
<dbReference type="Gene3D" id="3.40.50.1000">
    <property type="entry name" value="HAD superfamily/HAD-like"/>
    <property type="match status" value="1"/>
</dbReference>
<organism evidence="1 2">
    <name type="scientific">Roseburia zhanii</name>
    <dbReference type="NCBI Taxonomy" id="2763064"/>
    <lineage>
        <taxon>Bacteria</taxon>
        <taxon>Bacillati</taxon>
        <taxon>Bacillota</taxon>
        <taxon>Clostridia</taxon>
        <taxon>Lachnospirales</taxon>
        <taxon>Lachnospiraceae</taxon>
        <taxon>Roseburia</taxon>
    </lineage>
</organism>
<evidence type="ECO:0000313" key="2">
    <source>
        <dbReference type="Proteomes" id="UP000606720"/>
    </source>
</evidence>
<dbReference type="SFLD" id="SFLDS00003">
    <property type="entry name" value="Haloacid_Dehalogenase"/>
    <property type="match status" value="1"/>
</dbReference>
<dbReference type="InterPro" id="IPR006379">
    <property type="entry name" value="HAD-SF_hydro_IIB"/>
</dbReference>
<dbReference type="PANTHER" id="PTHR10000">
    <property type="entry name" value="PHOSPHOSERINE PHOSPHATASE"/>
    <property type="match status" value="1"/>
</dbReference>
<dbReference type="InterPro" id="IPR000150">
    <property type="entry name" value="Cof"/>
</dbReference>
<dbReference type="EMBL" id="JACOPH010000002">
    <property type="protein sequence ID" value="MBC5713556.1"/>
    <property type="molecule type" value="Genomic_DNA"/>
</dbReference>
<dbReference type="SFLD" id="SFLDG01140">
    <property type="entry name" value="C2.B:_Phosphomannomutase_and_P"/>
    <property type="match status" value="1"/>
</dbReference>
<dbReference type="PANTHER" id="PTHR10000:SF8">
    <property type="entry name" value="HAD SUPERFAMILY HYDROLASE-LIKE, TYPE 3"/>
    <property type="match status" value="1"/>
</dbReference>
<accession>A0A923RSD5</accession>
<dbReference type="PROSITE" id="PS01229">
    <property type="entry name" value="COF_2"/>
    <property type="match status" value="1"/>
</dbReference>
<dbReference type="Gene3D" id="3.30.1240.10">
    <property type="match status" value="1"/>
</dbReference>
<dbReference type="PRINTS" id="PR00119">
    <property type="entry name" value="CATATPASE"/>
</dbReference>
<dbReference type="RefSeq" id="WP_186866466.1">
    <property type="nucleotide sequence ID" value="NZ_JACOPH010000002.1"/>
</dbReference>
<dbReference type="InterPro" id="IPR023214">
    <property type="entry name" value="HAD_sf"/>
</dbReference>
<keyword evidence="2" id="KW-1185">Reference proteome</keyword>
<sequence>MGTYDIIVLDLDGTLTNSQKKITPKTKDALMKAQCAGKKVVLASGRPTGGVTGLADELKLDLYGSYILSFNGGHIINYADGSIIYDKTISPEWVAPVYKEALKAGLGILTYTDSEIIIGTPQDQYMELESRITKMPLRYVENFAEFVDFPVNKMILTGEPEAVLKGQELMREKFGDQLNIFRSEPFYLEMMPQYIDKAYSLGILLDALKTDRTHMICCGDGFNDRSMIQMAGLGVAMANAQEEVKEVADFITGSNDEDGVADVVYQFMLV</sequence>
<dbReference type="Proteomes" id="UP000606720">
    <property type="component" value="Unassembled WGS sequence"/>
</dbReference>
<dbReference type="SFLD" id="SFLDG01144">
    <property type="entry name" value="C2.B.4:_PGP_Like"/>
    <property type="match status" value="1"/>
</dbReference>
<dbReference type="InterPro" id="IPR036412">
    <property type="entry name" value="HAD-like_sf"/>
</dbReference>
<dbReference type="GO" id="GO:0000287">
    <property type="term" value="F:magnesium ion binding"/>
    <property type="evidence" value="ECO:0007669"/>
    <property type="project" value="TreeGrafter"/>
</dbReference>